<sequence length="201" mass="22716">MDYKKKWDNIFQQPKTVYKFMSESRKEDFFTLTPHERKEKGFEFQINRRVYEDMKAMTWGDHIVHPTSLVDIGAPRGFLPPCASRNESVASKGGGDGQNHENGSTKESSFSTGSGGGGGKRKNLRQLIFEVIGDVMDKHGKLMAATVDNMSKRQCSNLTGHCDILEREVDVQKEHYEKADQANVMICNALLDIVKAIRERS</sequence>
<evidence type="ECO:0000313" key="3">
    <source>
        <dbReference type="Proteomes" id="UP000265515"/>
    </source>
</evidence>
<feature type="region of interest" description="Disordered" evidence="1">
    <location>
        <begin position="83"/>
        <end position="121"/>
    </location>
</feature>
<name>A0A388LJC1_CHABU</name>
<dbReference type="AlphaFoldDB" id="A0A388LJC1"/>
<proteinExistence type="predicted"/>
<dbReference type="EMBL" id="BFEA01000404">
    <property type="protein sequence ID" value="GBG82351.1"/>
    <property type="molecule type" value="Genomic_DNA"/>
</dbReference>
<protein>
    <submittedName>
        <fullName evidence="2">Uncharacterized protein</fullName>
    </submittedName>
</protein>
<organism evidence="2 3">
    <name type="scientific">Chara braunii</name>
    <name type="common">Braun's stonewort</name>
    <dbReference type="NCBI Taxonomy" id="69332"/>
    <lineage>
        <taxon>Eukaryota</taxon>
        <taxon>Viridiplantae</taxon>
        <taxon>Streptophyta</taxon>
        <taxon>Charophyceae</taxon>
        <taxon>Charales</taxon>
        <taxon>Characeae</taxon>
        <taxon>Chara</taxon>
    </lineage>
</organism>
<gene>
    <name evidence="2" type="ORF">CBR_g34635</name>
</gene>
<dbReference type="Proteomes" id="UP000265515">
    <property type="component" value="Unassembled WGS sequence"/>
</dbReference>
<accession>A0A388LJC1</accession>
<comment type="caution">
    <text evidence="2">The sequence shown here is derived from an EMBL/GenBank/DDBJ whole genome shotgun (WGS) entry which is preliminary data.</text>
</comment>
<keyword evidence="3" id="KW-1185">Reference proteome</keyword>
<evidence type="ECO:0000256" key="1">
    <source>
        <dbReference type="SAM" id="MobiDB-lite"/>
    </source>
</evidence>
<reference evidence="2 3" key="1">
    <citation type="journal article" date="2018" name="Cell">
        <title>The Chara Genome: Secondary Complexity and Implications for Plant Terrestrialization.</title>
        <authorList>
            <person name="Nishiyama T."/>
            <person name="Sakayama H."/>
            <person name="Vries J.D."/>
            <person name="Buschmann H."/>
            <person name="Saint-Marcoux D."/>
            <person name="Ullrich K.K."/>
            <person name="Haas F.B."/>
            <person name="Vanderstraeten L."/>
            <person name="Becker D."/>
            <person name="Lang D."/>
            <person name="Vosolsobe S."/>
            <person name="Rombauts S."/>
            <person name="Wilhelmsson P.K.I."/>
            <person name="Janitza P."/>
            <person name="Kern R."/>
            <person name="Heyl A."/>
            <person name="Rumpler F."/>
            <person name="Villalobos L.I.A.C."/>
            <person name="Clay J.M."/>
            <person name="Skokan R."/>
            <person name="Toyoda A."/>
            <person name="Suzuki Y."/>
            <person name="Kagoshima H."/>
            <person name="Schijlen E."/>
            <person name="Tajeshwar N."/>
            <person name="Catarino B."/>
            <person name="Hetherington A.J."/>
            <person name="Saltykova A."/>
            <person name="Bonnot C."/>
            <person name="Breuninger H."/>
            <person name="Symeonidi A."/>
            <person name="Radhakrishnan G.V."/>
            <person name="Van Nieuwerburgh F."/>
            <person name="Deforce D."/>
            <person name="Chang C."/>
            <person name="Karol K.G."/>
            <person name="Hedrich R."/>
            <person name="Ulvskov P."/>
            <person name="Glockner G."/>
            <person name="Delwiche C.F."/>
            <person name="Petrasek J."/>
            <person name="Van de Peer Y."/>
            <person name="Friml J."/>
            <person name="Beilby M."/>
            <person name="Dolan L."/>
            <person name="Kohara Y."/>
            <person name="Sugano S."/>
            <person name="Fujiyama A."/>
            <person name="Delaux P.-M."/>
            <person name="Quint M."/>
            <person name="TheiBen G."/>
            <person name="Hagemann M."/>
            <person name="Harholt J."/>
            <person name="Dunand C."/>
            <person name="Zachgo S."/>
            <person name="Langdale J."/>
            <person name="Maumus F."/>
            <person name="Straeten D.V.D."/>
            <person name="Gould S.B."/>
            <person name="Rensing S.A."/>
        </authorList>
    </citation>
    <scope>NUCLEOTIDE SEQUENCE [LARGE SCALE GENOMIC DNA]</scope>
    <source>
        <strain evidence="2 3">S276</strain>
    </source>
</reference>
<evidence type="ECO:0000313" key="2">
    <source>
        <dbReference type="EMBL" id="GBG82351.1"/>
    </source>
</evidence>
<dbReference type="Gramene" id="GBG82351">
    <property type="protein sequence ID" value="GBG82351"/>
    <property type="gene ID" value="CBR_g34635"/>
</dbReference>